<accession>A0A4Q0P6P7</accession>
<feature type="domain" description="C1q" evidence="2">
    <location>
        <begin position="100"/>
        <end position="198"/>
    </location>
</feature>
<keyword evidence="4" id="KW-1185">Reference proteome</keyword>
<dbReference type="Pfam" id="PF00386">
    <property type="entry name" value="C1q"/>
    <property type="match status" value="1"/>
</dbReference>
<name>A0A4Q0P6P7_9FLAO</name>
<comment type="caution">
    <text evidence="3">The sequence shown here is derived from an EMBL/GenBank/DDBJ whole genome shotgun (WGS) entry which is preliminary data.</text>
</comment>
<feature type="signal peptide" evidence="1">
    <location>
        <begin position="1"/>
        <end position="18"/>
    </location>
</feature>
<dbReference type="RefSeq" id="WP_128765399.1">
    <property type="nucleotide sequence ID" value="NZ_JBHUOO010000046.1"/>
</dbReference>
<dbReference type="EMBL" id="QOVK01000006">
    <property type="protein sequence ID" value="RXG22340.1"/>
    <property type="molecule type" value="Genomic_DNA"/>
</dbReference>
<organism evidence="3 4">
    <name type="scientific">Leeuwenhoekiella polynyae</name>
    <dbReference type="NCBI Taxonomy" id="1550906"/>
    <lineage>
        <taxon>Bacteria</taxon>
        <taxon>Pseudomonadati</taxon>
        <taxon>Bacteroidota</taxon>
        <taxon>Flavobacteriia</taxon>
        <taxon>Flavobacteriales</taxon>
        <taxon>Flavobacteriaceae</taxon>
        <taxon>Leeuwenhoekiella</taxon>
    </lineage>
</organism>
<dbReference type="OrthoDB" id="1345111at2"/>
<evidence type="ECO:0000313" key="3">
    <source>
        <dbReference type="EMBL" id="RXG22340.1"/>
    </source>
</evidence>
<evidence type="ECO:0000313" key="4">
    <source>
        <dbReference type="Proteomes" id="UP000289859"/>
    </source>
</evidence>
<dbReference type="InterPro" id="IPR001073">
    <property type="entry name" value="C1q_dom"/>
</dbReference>
<protein>
    <submittedName>
        <fullName evidence="3">C1q domain-containing protein</fullName>
    </submittedName>
</protein>
<proteinExistence type="predicted"/>
<dbReference type="SUPFAM" id="SSF49842">
    <property type="entry name" value="TNF-like"/>
    <property type="match status" value="1"/>
</dbReference>
<evidence type="ECO:0000259" key="2">
    <source>
        <dbReference type="Pfam" id="PF00386"/>
    </source>
</evidence>
<keyword evidence="1" id="KW-0732">Signal</keyword>
<sequence>MRKVLLLFFLMCHVIIFSQVGIGTTDPDPDVMLDINGGLRIRSYNEGNDSAAKDSIAVLDGRGVVHRIATKTLLANMDKSLAKVNISSSASSLLSISVGESLIKFDNIDFDIKGEYDSSTGYYTIQDDGFYRITGQIKSSSTISTLVLFGLRMKVRKNGVGSFNLIAETNYTGLGAVPRTVSTILELDAGDQIAFYSYNGLSIGLINLGSNAYDNFYTIEQVR</sequence>
<dbReference type="InterPro" id="IPR008983">
    <property type="entry name" value="Tumour_necrosis_fac-like_dom"/>
</dbReference>
<dbReference type="Gene3D" id="2.60.120.40">
    <property type="match status" value="1"/>
</dbReference>
<evidence type="ECO:0000256" key="1">
    <source>
        <dbReference type="SAM" id="SignalP"/>
    </source>
</evidence>
<dbReference type="Proteomes" id="UP000289859">
    <property type="component" value="Unassembled WGS sequence"/>
</dbReference>
<feature type="chain" id="PRO_5020932757" evidence="1">
    <location>
        <begin position="19"/>
        <end position="223"/>
    </location>
</feature>
<gene>
    <name evidence="3" type="ORF">DSM02_1940</name>
</gene>
<dbReference type="AlphaFoldDB" id="A0A4Q0P6P7"/>
<reference evidence="3 4" key="1">
    <citation type="submission" date="2018-07" db="EMBL/GenBank/DDBJ databases">
        <title>Leeuwenhoekiella genomics.</title>
        <authorList>
            <person name="Tahon G."/>
            <person name="Willems A."/>
        </authorList>
    </citation>
    <scope>NUCLEOTIDE SEQUENCE [LARGE SCALE GENOMIC DNA]</scope>
    <source>
        <strain evidence="3 4">LMG 29608</strain>
    </source>
</reference>